<accession>A0ACC2HJI4</accession>
<keyword evidence="2" id="KW-1185">Reference proteome</keyword>
<evidence type="ECO:0000313" key="2">
    <source>
        <dbReference type="Proteomes" id="UP001157502"/>
    </source>
</evidence>
<protein>
    <submittedName>
        <fullName evidence="1">Uncharacterized protein</fullName>
    </submittedName>
</protein>
<dbReference type="Proteomes" id="UP001157502">
    <property type="component" value="Chromosome 1"/>
</dbReference>
<evidence type="ECO:0000313" key="1">
    <source>
        <dbReference type="EMBL" id="KAJ8016129.1"/>
    </source>
</evidence>
<organism evidence="1 2">
    <name type="scientific">Dallia pectoralis</name>
    <name type="common">Alaska blackfish</name>
    <dbReference type="NCBI Taxonomy" id="75939"/>
    <lineage>
        <taxon>Eukaryota</taxon>
        <taxon>Metazoa</taxon>
        <taxon>Chordata</taxon>
        <taxon>Craniata</taxon>
        <taxon>Vertebrata</taxon>
        <taxon>Euteleostomi</taxon>
        <taxon>Actinopterygii</taxon>
        <taxon>Neopterygii</taxon>
        <taxon>Teleostei</taxon>
        <taxon>Protacanthopterygii</taxon>
        <taxon>Esociformes</taxon>
        <taxon>Umbridae</taxon>
        <taxon>Dallia</taxon>
    </lineage>
</organism>
<comment type="caution">
    <text evidence="1">The sequence shown here is derived from an EMBL/GenBank/DDBJ whole genome shotgun (WGS) entry which is preliminary data.</text>
</comment>
<dbReference type="EMBL" id="CM055728">
    <property type="protein sequence ID" value="KAJ8016129.1"/>
    <property type="molecule type" value="Genomic_DNA"/>
</dbReference>
<gene>
    <name evidence="1" type="ORF">DPEC_G00003970</name>
</gene>
<name>A0ACC2HJI4_DALPE</name>
<sequence>MSVVRQAEDRSAPWRLSLGTLAASHLANGTAWECICQPPSVCQAVGPERHPSPTVVSTNRAFLQMWARGGSVYPVGRSGTASQLVMRLGVIRAEPGAPERVSGESCS</sequence>
<reference evidence="1" key="1">
    <citation type="submission" date="2021-05" db="EMBL/GenBank/DDBJ databases">
        <authorList>
            <person name="Pan Q."/>
            <person name="Jouanno E."/>
            <person name="Zahm M."/>
            <person name="Klopp C."/>
            <person name="Cabau C."/>
            <person name="Louis A."/>
            <person name="Berthelot C."/>
            <person name="Parey E."/>
            <person name="Roest Crollius H."/>
            <person name="Montfort J."/>
            <person name="Robinson-Rechavi M."/>
            <person name="Bouchez O."/>
            <person name="Lampietro C."/>
            <person name="Lopez Roques C."/>
            <person name="Donnadieu C."/>
            <person name="Postlethwait J."/>
            <person name="Bobe J."/>
            <person name="Dillon D."/>
            <person name="Chandos A."/>
            <person name="von Hippel F."/>
            <person name="Guiguen Y."/>
        </authorList>
    </citation>
    <scope>NUCLEOTIDE SEQUENCE</scope>
    <source>
        <strain evidence="1">YG-Jan2019</strain>
    </source>
</reference>
<proteinExistence type="predicted"/>